<dbReference type="Proteomes" id="UP001500968">
    <property type="component" value="Unassembled WGS sequence"/>
</dbReference>
<sequence>MLQKIGLLLLLAFSVTAFSQSPKLSDKAEVSVFTCGRGEQLYSTFGHTALRIKDETNQLDVVFNYGTFDFRTENFYLKFVKGNLQYFMSVTSVEEFIYEYQTDGREVIEQTLDIPLASKQKLLDELSAALYSSERYYTYKFIDRNCTTMVNEKIGGVLDGKKMEKVDDKTITYRELLYPYFEDYFWYKLGINIIFGAKTDAKAEQLFLPTELLHSLDQAKINGNSLVIRKNTLAAGTPKAEAEFSFFNSIYCIIAFLALLLLLNKRWLFLTYLFICGLLGLFLCLVGLYSEHQEVLWNYNALLFSPLFILLPFLKNNRLQKVSLVSIALLLVYTVVMINKPHLPIMLPFIVSTLYMLLKIIGVNPLRLLSPVK</sequence>
<feature type="chain" id="PRO_5047279840" evidence="2">
    <location>
        <begin position="20"/>
        <end position="373"/>
    </location>
</feature>
<dbReference type="EMBL" id="BAABCR010000014">
    <property type="protein sequence ID" value="GAA4030081.1"/>
    <property type="molecule type" value="Genomic_DNA"/>
</dbReference>
<evidence type="ECO:0000256" key="1">
    <source>
        <dbReference type="SAM" id="Phobius"/>
    </source>
</evidence>
<feature type="transmembrane region" description="Helical" evidence="1">
    <location>
        <begin position="321"/>
        <end position="339"/>
    </location>
</feature>
<feature type="transmembrane region" description="Helical" evidence="1">
    <location>
        <begin position="296"/>
        <end position="314"/>
    </location>
</feature>
<keyword evidence="1" id="KW-1133">Transmembrane helix</keyword>
<evidence type="ECO:0000313" key="4">
    <source>
        <dbReference type="EMBL" id="GAA4030081.1"/>
    </source>
</evidence>
<dbReference type="InterPro" id="IPR025178">
    <property type="entry name" value="Lnb_N"/>
</dbReference>
<evidence type="ECO:0000313" key="5">
    <source>
        <dbReference type="Proteomes" id="UP001500968"/>
    </source>
</evidence>
<organism evidence="4 5">
    <name type="scientific">Flavobacterium cheonhonense</name>
    <dbReference type="NCBI Taxonomy" id="706185"/>
    <lineage>
        <taxon>Bacteria</taxon>
        <taxon>Pseudomonadati</taxon>
        <taxon>Bacteroidota</taxon>
        <taxon>Flavobacteriia</taxon>
        <taxon>Flavobacteriales</taxon>
        <taxon>Flavobacteriaceae</taxon>
        <taxon>Flavobacterium</taxon>
    </lineage>
</organism>
<comment type="caution">
    <text evidence="4">The sequence shown here is derived from an EMBL/GenBank/DDBJ whole genome shotgun (WGS) entry which is preliminary data.</text>
</comment>
<keyword evidence="1" id="KW-0812">Transmembrane</keyword>
<proteinExistence type="predicted"/>
<keyword evidence="2" id="KW-0732">Signal</keyword>
<keyword evidence="5" id="KW-1185">Reference proteome</keyword>
<gene>
    <name evidence="4" type="ORF">GCM10022386_12430</name>
</gene>
<evidence type="ECO:0000256" key="2">
    <source>
        <dbReference type="SAM" id="SignalP"/>
    </source>
</evidence>
<feature type="transmembrane region" description="Helical" evidence="1">
    <location>
        <begin position="270"/>
        <end position="290"/>
    </location>
</feature>
<accession>A0ABP7TRC9</accession>
<feature type="signal peptide" evidence="2">
    <location>
        <begin position="1"/>
        <end position="19"/>
    </location>
</feature>
<feature type="domain" description="Lnb N-terminal periplasmic" evidence="3">
    <location>
        <begin position="26"/>
        <end position="155"/>
    </location>
</feature>
<feature type="transmembrane region" description="Helical" evidence="1">
    <location>
        <begin position="345"/>
        <end position="366"/>
    </location>
</feature>
<dbReference type="RefSeq" id="WP_324691529.1">
    <property type="nucleotide sequence ID" value="NZ_BAABCR010000014.1"/>
</dbReference>
<dbReference type="Pfam" id="PF13387">
    <property type="entry name" value="Lnb_N"/>
    <property type="match status" value="1"/>
</dbReference>
<reference evidence="5" key="1">
    <citation type="journal article" date="2019" name="Int. J. Syst. Evol. Microbiol.">
        <title>The Global Catalogue of Microorganisms (GCM) 10K type strain sequencing project: providing services to taxonomists for standard genome sequencing and annotation.</title>
        <authorList>
            <consortium name="The Broad Institute Genomics Platform"/>
            <consortium name="The Broad Institute Genome Sequencing Center for Infectious Disease"/>
            <person name="Wu L."/>
            <person name="Ma J."/>
        </authorList>
    </citation>
    <scope>NUCLEOTIDE SEQUENCE [LARGE SCALE GENOMIC DNA]</scope>
    <source>
        <strain evidence="5">JCM 17064</strain>
    </source>
</reference>
<evidence type="ECO:0000259" key="3">
    <source>
        <dbReference type="Pfam" id="PF13387"/>
    </source>
</evidence>
<name>A0ABP7TRC9_9FLAO</name>
<feature type="transmembrane region" description="Helical" evidence="1">
    <location>
        <begin position="244"/>
        <end position="263"/>
    </location>
</feature>
<keyword evidence="1" id="KW-0472">Membrane</keyword>
<protein>
    <submittedName>
        <fullName evidence="4">DUF4105 domain-containing protein</fullName>
    </submittedName>
</protein>